<feature type="compositionally biased region" description="Polar residues" evidence="1">
    <location>
        <begin position="67"/>
        <end position="76"/>
    </location>
</feature>
<name>A0A2Z7C063_9LAMI</name>
<keyword evidence="3" id="KW-1185">Reference proteome</keyword>
<protein>
    <submittedName>
        <fullName evidence="2">Mitochondrial division protein Mda1</fullName>
    </submittedName>
</protein>
<accession>A0A2Z7C063</accession>
<evidence type="ECO:0000313" key="2">
    <source>
        <dbReference type="EMBL" id="KZV40243.1"/>
    </source>
</evidence>
<sequence>MPPKRRGRASRQAVVDSKTPVSADGEDASEPSVPLGYSESQSSTFHSLASAVNRVVDLMERLVVGQTRVQQSTGQSVDPVPSGTSSSQPSVASQSLSRQRFRPRGRQFKRSSSSSCSEERDDVLTGGGCTDSCTLLVNSVLFPPHLFCVMPCPCYSCRCRGCPSTIDVELGVEKSVSGARILGQMSTFCVDRFGKALLALVVGPEICFADALSFCGLGCFASSRAFVFPFDSSAGLGELSGLPGYSAGLGVDPTEVAPGGIPGFTAVRGFSPAGGAPGGG</sequence>
<feature type="compositionally biased region" description="Basic residues" evidence="1">
    <location>
        <begin position="99"/>
        <end position="109"/>
    </location>
</feature>
<proteinExistence type="predicted"/>
<dbReference type="Proteomes" id="UP000250235">
    <property type="component" value="Unassembled WGS sequence"/>
</dbReference>
<organism evidence="2 3">
    <name type="scientific">Dorcoceras hygrometricum</name>
    <dbReference type="NCBI Taxonomy" id="472368"/>
    <lineage>
        <taxon>Eukaryota</taxon>
        <taxon>Viridiplantae</taxon>
        <taxon>Streptophyta</taxon>
        <taxon>Embryophyta</taxon>
        <taxon>Tracheophyta</taxon>
        <taxon>Spermatophyta</taxon>
        <taxon>Magnoliopsida</taxon>
        <taxon>eudicotyledons</taxon>
        <taxon>Gunneridae</taxon>
        <taxon>Pentapetalae</taxon>
        <taxon>asterids</taxon>
        <taxon>lamiids</taxon>
        <taxon>Lamiales</taxon>
        <taxon>Gesneriaceae</taxon>
        <taxon>Didymocarpoideae</taxon>
        <taxon>Trichosporeae</taxon>
        <taxon>Loxocarpinae</taxon>
        <taxon>Dorcoceras</taxon>
    </lineage>
</organism>
<dbReference type="AlphaFoldDB" id="A0A2Z7C063"/>
<gene>
    <name evidence="2" type="ORF">F511_12925</name>
</gene>
<feature type="compositionally biased region" description="Low complexity" evidence="1">
    <location>
        <begin position="79"/>
        <end position="97"/>
    </location>
</feature>
<feature type="region of interest" description="Disordered" evidence="1">
    <location>
        <begin position="67"/>
        <end position="124"/>
    </location>
</feature>
<evidence type="ECO:0000313" key="3">
    <source>
        <dbReference type="Proteomes" id="UP000250235"/>
    </source>
</evidence>
<dbReference type="EMBL" id="KV000479">
    <property type="protein sequence ID" value="KZV40243.1"/>
    <property type="molecule type" value="Genomic_DNA"/>
</dbReference>
<evidence type="ECO:0000256" key="1">
    <source>
        <dbReference type="SAM" id="MobiDB-lite"/>
    </source>
</evidence>
<reference evidence="2 3" key="1">
    <citation type="journal article" date="2015" name="Proc. Natl. Acad. Sci. U.S.A.">
        <title>The resurrection genome of Boea hygrometrica: A blueprint for survival of dehydration.</title>
        <authorList>
            <person name="Xiao L."/>
            <person name="Yang G."/>
            <person name="Zhang L."/>
            <person name="Yang X."/>
            <person name="Zhao S."/>
            <person name="Ji Z."/>
            <person name="Zhou Q."/>
            <person name="Hu M."/>
            <person name="Wang Y."/>
            <person name="Chen M."/>
            <person name="Xu Y."/>
            <person name="Jin H."/>
            <person name="Xiao X."/>
            <person name="Hu G."/>
            <person name="Bao F."/>
            <person name="Hu Y."/>
            <person name="Wan P."/>
            <person name="Li L."/>
            <person name="Deng X."/>
            <person name="Kuang T."/>
            <person name="Xiang C."/>
            <person name="Zhu J.K."/>
            <person name="Oliver M.J."/>
            <person name="He Y."/>
        </authorList>
    </citation>
    <scope>NUCLEOTIDE SEQUENCE [LARGE SCALE GENOMIC DNA]</scope>
    <source>
        <strain evidence="3">cv. XS01</strain>
    </source>
</reference>
<feature type="region of interest" description="Disordered" evidence="1">
    <location>
        <begin position="1"/>
        <end position="40"/>
    </location>
</feature>